<sequence length="88" mass="9358">MTSPPQSTRSLKICIIGAGMGGLTCALALAKEGFQDIHVYETASNLGFVGAGIQLAPNMSRILDDLGVWKEIEKEAVVLRKTSIRGIV</sequence>
<dbReference type="GO" id="GO:0004497">
    <property type="term" value="F:monooxygenase activity"/>
    <property type="evidence" value="ECO:0007669"/>
    <property type="project" value="UniProtKB-KW"/>
</dbReference>
<evidence type="ECO:0000313" key="4">
    <source>
        <dbReference type="EMBL" id="TVY36260.1"/>
    </source>
</evidence>
<keyword evidence="5" id="KW-1185">Reference proteome</keyword>
<evidence type="ECO:0000256" key="3">
    <source>
        <dbReference type="ARBA" id="ARBA00023033"/>
    </source>
</evidence>
<evidence type="ECO:0000313" key="5">
    <source>
        <dbReference type="Proteomes" id="UP000462212"/>
    </source>
</evidence>
<comment type="similarity">
    <text evidence="1">Belongs to the paxM FAD-dependent monooxygenase family.</text>
</comment>
<name>A0A8H8U735_9HELO</name>
<keyword evidence="2" id="KW-0560">Oxidoreductase</keyword>
<proteinExistence type="inferred from homology"/>
<comment type="caution">
    <text evidence="4">The sequence shown here is derived from an EMBL/GenBank/DDBJ whole genome shotgun (WGS) entry which is preliminary data.</text>
</comment>
<dbReference type="OrthoDB" id="1878542at2759"/>
<dbReference type="Proteomes" id="UP000462212">
    <property type="component" value="Unassembled WGS sequence"/>
</dbReference>
<evidence type="ECO:0000256" key="1">
    <source>
        <dbReference type="ARBA" id="ARBA00007992"/>
    </source>
</evidence>
<dbReference type="EMBL" id="QGMJ01000445">
    <property type="protein sequence ID" value="TVY36260.1"/>
    <property type="molecule type" value="Genomic_DNA"/>
</dbReference>
<evidence type="ECO:0000256" key="2">
    <source>
        <dbReference type="ARBA" id="ARBA00023002"/>
    </source>
</evidence>
<reference evidence="4 5" key="1">
    <citation type="submission" date="2018-05" db="EMBL/GenBank/DDBJ databases">
        <title>Genome sequencing and assembly of the regulated plant pathogen Lachnellula willkommii and related sister species for the development of diagnostic species identification markers.</title>
        <authorList>
            <person name="Giroux E."/>
            <person name="Bilodeau G."/>
        </authorList>
    </citation>
    <scope>NUCLEOTIDE SEQUENCE [LARGE SCALE GENOMIC DNA]</scope>
    <source>
        <strain evidence="4 5">CBS 197.66</strain>
    </source>
</reference>
<gene>
    <name evidence="4" type="primary">xlnD</name>
    <name evidence="4" type="ORF">LSUB1_G005118</name>
</gene>
<dbReference type="InterPro" id="IPR050493">
    <property type="entry name" value="FAD-dep_Monooxygenase_BioMet"/>
</dbReference>
<dbReference type="Pfam" id="PF13450">
    <property type="entry name" value="NAD_binding_8"/>
    <property type="match status" value="1"/>
</dbReference>
<dbReference type="SUPFAM" id="SSF51905">
    <property type="entry name" value="FAD/NAD(P)-binding domain"/>
    <property type="match status" value="1"/>
</dbReference>
<dbReference type="PANTHER" id="PTHR13789">
    <property type="entry name" value="MONOOXYGENASE"/>
    <property type="match status" value="1"/>
</dbReference>
<accession>A0A8H8U735</accession>
<dbReference type="InterPro" id="IPR036188">
    <property type="entry name" value="FAD/NAD-bd_sf"/>
</dbReference>
<dbReference type="Gene3D" id="3.50.50.60">
    <property type="entry name" value="FAD/NAD(P)-binding domain"/>
    <property type="match status" value="1"/>
</dbReference>
<keyword evidence="3" id="KW-0503">Monooxygenase</keyword>
<dbReference type="AlphaFoldDB" id="A0A8H8U735"/>
<dbReference type="PANTHER" id="PTHR13789:SF147">
    <property type="entry name" value="PUTATIVE (AFU_ORTHOLOGUE AFUA_2G01950)-RELATED"/>
    <property type="match status" value="1"/>
</dbReference>
<dbReference type="Gene3D" id="3.30.9.30">
    <property type="match status" value="1"/>
</dbReference>
<organism evidence="4 5">
    <name type="scientific">Lachnellula subtilissima</name>
    <dbReference type="NCBI Taxonomy" id="602034"/>
    <lineage>
        <taxon>Eukaryota</taxon>
        <taxon>Fungi</taxon>
        <taxon>Dikarya</taxon>
        <taxon>Ascomycota</taxon>
        <taxon>Pezizomycotina</taxon>
        <taxon>Leotiomycetes</taxon>
        <taxon>Helotiales</taxon>
        <taxon>Lachnaceae</taxon>
        <taxon>Lachnellula</taxon>
    </lineage>
</organism>
<protein>
    <submittedName>
        <fullName evidence="4">3-hydroxybenzoate 6-hydroxylase</fullName>
    </submittedName>
</protein>